<proteinExistence type="predicted"/>
<evidence type="ECO:0000313" key="3">
    <source>
        <dbReference type="Proteomes" id="UP000724149"/>
    </source>
</evidence>
<dbReference type="EMBL" id="JACSNR010000001">
    <property type="protein sequence ID" value="MBM6922142.1"/>
    <property type="molecule type" value="Genomic_DNA"/>
</dbReference>
<keyword evidence="1" id="KW-0812">Transmembrane</keyword>
<dbReference type="Gene3D" id="1.20.1640.10">
    <property type="entry name" value="Multidrug efflux transporter AcrB transmembrane domain"/>
    <property type="match status" value="1"/>
</dbReference>
<name>A0ABS2GIE8_9FIRM</name>
<evidence type="ECO:0000313" key="2">
    <source>
        <dbReference type="EMBL" id="MBM6922142.1"/>
    </source>
</evidence>
<protein>
    <submittedName>
        <fullName evidence="2">Uncharacterized protein</fullName>
    </submittedName>
</protein>
<feature type="transmembrane region" description="Helical" evidence="1">
    <location>
        <begin position="248"/>
        <end position="267"/>
    </location>
</feature>
<feature type="transmembrane region" description="Helical" evidence="1">
    <location>
        <begin position="201"/>
        <end position="221"/>
    </location>
</feature>
<feature type="transmembrane region" description="Helical" evidence="1">
    <location>
        <begin position="172"/>
        <end position="195"/>
    </location>
</feature>
<organism evidence="2 3">
    <name type="scientific">Hydrogenoanaerobacterium saccharovorans</name>
    <dbReference type="NCBI Taxonomy" id="474960"/>
    <lineage>
        <taxon>Bacteria</taxon>
        <taxon>Bacillati</taxon>
        <taxon>Bacillota</taxon>
        <taxon>Clostridia</taxon>
        <taxon>Eubacteriales</taxon>
        <taxon>Oscillospiraceae</taxon>
        <taxon>Hydrogenoanaerobacterium</taxon>
    </lineage>
</organism>
<gene>
    <name evidence="2" type="ORF">H9X81_00330</name>
</gene>
<dbReference type="SUPFAM" id="SSF82866">
    <property type="entry name" value="Multidrug efflux transporter AcrB transmembrane domain"/>
    <property type="match status" value="1"/>
</dbReference>
<keyword evidence="1" id="KW-1133">Transmembrane helix</keyword>
<accession>A0ABS2GIE8</accession>
<keyword evidence="3" id="KW-1185">Reference proteome</keyword>
<dbReference type="RefSeq" id="WP_204719179.1">
    <property type="nucleotide sequence ID" value="NZ_JACSNR010000001.1"/>
</dbReference>
<evidence type="ECO:0000256" key="1">
    <source>
        <dbReference type="SAM" id="Phobius"/>
    </source>
</evidence>
<feature type="transmembrane region" description="Helical" evidence="1">
    <location>
        <begin position="279"/>
        <end position="301"/>
    </location>
</feature>
<reference evidence="2 3" key="1">
    <citation type="journal article" date="2021" name="Sci. Rep.">
        <title>The distribution of antibiotic resistance genes in chicken gut microbiota commensals.</title>
        <authorList>
            <person name="Juricova H."/>
            <person name="Matiasovicova J."/>
            <person name="Kubasova T."/>
            <person name="Cejkova D."/>
            <person name="Rychlik I."/>
        </authorList>
    </citation>
    <scope>NUCLEOTIDE SEQUENCE [LARGE SCALE GENOMIC DNA]</scope>
    <source>
        <strain evidence="2 3">An564</strain>
    </source>
</reference>
<comment type="caution">
    <text evidence="2">The sequence shown here is derived from an EMBL/GenBank/DDBJ whole genome shotgun (WGS) entry which is preliminary data.</text>
</comment>
<sequence length="317" mass="34290">MIDLTRNRRKIFAFTGLFVLLLAAVLLLLPPEISPALGGGVGLEYRIHAVFNDEEEQQLAESSLIQTASDTLGLPVEGSLVPSSAQENLWLLQLRLDPTDEIPYDDFQDLTYALINSFPGWTFQTTAGISQSLGTAVRSTVDYLLCLIVLLGISALYLLLRCRRLQSSPAAAAGMLGILFSLLGMCALSALVGVVFDFSTILAALSLVVFAVYDITAIFAAMERHPADSAADWAMALRAAQQERGRGLMVNTLMVSAVLLSITVGAYHSDMTALTAFSFPLTAGLAFALYAGLALVPLLWYEFRFGREIRTEPDSAE</sequence>
<keyword evidence="1" id="KW-0472">Membrane</keyword>
<feature type="transmembrane region" description="Helical" evidence="1">
    <location>
        <begin position="141"/>
        <end position="160"/>
    </location>
</feature>
<dbReference type="Proteomes" id="UP000724149">
    <property type="component" value="Unassembled WGS sequence"/>
</dbReference>